<protein>
    <recommendedName>
        <fullName evidence="10">Arginine--tRNA ligase</fullName>
        <ecNumber evidence="10">6.1.1.19</ecNumber>
    </recommendedName>
    <alternativeName>
        <fullName evidence="10">Arginyl-tRNA synthetase</fullName>
        <shortName evidence="10">ArgRS</shortName>
    </alternativeName>
</protein>
<keyword evidence="4 10" id="KW-0436">Ligase</keyword>
<sequence>MVREELEKIIQKALRDAGFEAREKISLEHPEKEDHGDYATPVALQLAKQLARNPREVSELIVSAISKQQSAILDRVEVAGPGFINLYISKSYLLSELARVFKEGDDFGKSASLKGKKVMLEFTDPNPFKEFHIGHLYTNTVGESLSRMLQANGANAKRANYQGDVGMHVAKAIWGMKQLSHKMPKGSDSLSAKARWLGICYAAGVAGEDKGKEELQRINKAVYEGSDKEINKLYKIGRKWSLEYFEAIYKRLGTKFDFYYFESEVGKVGVKLVQENLKKGVFEESEGAIIFPGEKYGLHNRVFINSQGLPTYEAKELGLAPTKYKDFRYDLSVVITGNEVSDYFKVLLAALKQINLELAGKTKHIGHGMVRLPEGKMSSRTGNVITAEELLEEVKKRARVIAESSGSEITDKEKGKILEMVTVGAIKYAFLRVGIGKDLIFDFEKSLSLEGDSGPYLQYTYARCKSILRKAQKIRSASWRTKFEIRNSAELAKEELAVLRWLYRFPEVVTEAAEKFSPNLICNFVFELAQRYNHFYSTYSVLQAETEEQKQFRLLLTFATAQVIKNSLNLLGIKAPGKM</sequence>
<evidence type="ECO:0000256" key="1">
    <source>
        <dbReference type="ARBA" id="ARBA00004496"/>
    </source>
</evidence>
<evidence type="ECO:0000256" key="11">
    <source>
        <dbReference type="RuleBase" id="RU363038"/>
    </source>
</evidence>
<dbReference type="InterPro" id="IPR036695">
    <property type="entry name" value="Arg-tRNA-synth_N_sf"/>
</dbReference>
<keyword evidence="8 10" id="KW-0030">Aminoacyl-tRNA synthetase</keyword>
<dbReference type="GO" id="GO:0004814">
    <property type="term" value="F:arginine-tRNA ligase activity"/>
    <property type="evidence" value="ECO:0007669"/>
    <property type="project" value="UniProtKB-UniRule"/>
</dbReference>
<dbReference type="SUPFAM" id="SSF52374">
    <property type="entry name" value="Nucleotidylyl transferase"/>
    <property type="match status" value="1"/>
</dbReference>
<evidence type="ECO:0000256" key="2">
    <source>
        <dbReference type="ARBA" id="ARBA00005594"/>
    </source>
</evidence>
<comment type="similarity">
    <text evidence="2 10 11">Belongs to the class-I aminoacyl-tRNA synthetase family.</text>
</comment>
<keyword evidence="5 10" id="KW-0547">Nucleotide-binding</keyword>
<dbReference type="GO" id="GO:0005737">
    <property type="term" value="C:cytoplasm"/>
    <property type="evidence" value="ECO:0007669"/>
    <property type="project" value="UniProtKB-SubCell"/>
</dbReference>
<evidence type="ECO:0000313" key="15">
    <source>
        <dbReference type="Proteomes" id="UP000178170"/>
    </source>
</evidence>
<evidence type="ECO:0000256" key="5">
    <source>
        <dbReference type="ARBA" id="ARBA00022741"/>
    </source>
</evidence>
<dbReference type="SMART" id="SM00836">
    <property type="entry name" value="DALR_1"/>
    <property type="match status" value="1"/>
</dbReference>
<dbReference type="GO" id="GO:0005524">
    <property type="term" value="F:ATP binding"/>
    <property type="evidence" value="ECO:0007669"/>
    <property type="project" value="UniProtKB-UniRule"/>
</dbReference>
<proteinExistence type="inferred from homology"/>
<dbReference type="SMART" id="SM01016">
    <property type="entry name" value="Arg_tRNA_synt_N"/>
    <property type="match status" value="1"/>
</dbReference>
<dbReference type="Pfam" id="PF00750">
    <property type="entry name" value="tRNA-synt_1d"/>
    <property type="match status" value="1"/>
</dbReference>
<dbReference type="Pfam" id="PF05746">
    <property type="entry name" value="DALR_1"/>
    <property type="match status" value="1"/>
</dbReference>
<dbReference type="AlphaFoldDB" id="A0A1G2QT94"/>
<keyword evidence="7 10" id="KW-0648">Protein biosynthesis</keyword>
<gene>
    <name evidence="10" type="primary">argS</name>
    <name evidence="14" type="ORF">A2843_02870</name>
</gene>
<dbReference type="PANTHER" id="PTHR11956:SF5">
    <property type="entry name" value="ARGININE--TRNA LIGASE, CYTOPLASMIC"/>
    <property type="match status" value="1"/>
</dbReference>
<evidence type="ECO:0000256" key="8">
    <source>
        <dbReference type="ARBA" id="ARBA00023146"/>
    </source>
</evidence>
<evidence type="ECO:0000256" key="4">
    <source>
        <dbReference type="ARBA" id="ARBA00022598"/>
    </source>
</evidence>
<dbReference type="FunFam" id="1.10.730.10:FF:000008">
    <property type="entry name" value="Arginine--tRNA ligase"/>
    <property type="match status" value="1"/>
</dbReference>
<dbReference type="Gene3D" id="1.10.730.10">
    <property type="entry name" value="Isoleucyl-tRNA Synthetase, Domain 1"/>
    <property type="match status" value="1"/>
</dbReference>
<dbReference type="InterPro" id="IPR001278">
    <property type="entry name" value="Arg-tRNA-ligase"/>
</dbReference>
<accession>A0A1G2QT94</accession>
<evidence type="ECO:0000256" key="6">
    <source>
        <dbReference type="ARBA" id="ARBA00022840"/>
    </source>
</evidence>
<keyword evidence="6 10" id="KW-0067">ATP-binding</keyword>
<dbReference type="GO" id="GO:0006420">
    <property type="term" value="P:arginyl-tRNA aminoacylation"/>
    <property type="evidence" value="ECO:0007669"/>
    <property type="project" value="UniProtKB-UniRule"/>
</dbReference>
<dbReference type="SUPFAM" id="SSF55190">
    <property type="entry name" value="Arginyl-tRNA synthetase (ArgRS), N-terminal 'additional' domain"/>
    <property type="match status" value="1"/>
</dbReference>
<comment type="catalytic activity">
    <reaction evidence="9 10">
        <text>tRNA(Arg) + L-arginine + ATP = L-arginyl-tRNA(Arg) + AMP + diphosphate</text>
        <dbReference type="Rhea" id="RHEA:20301"/>
        <dbReference type="Rhea" id="RHEA-COMP:9658"/>
        <dbReference type="Rhea" id="RHEA-COMP:9673"/>
        <dbReference type="ChEBI" id="CHEBI:30616"/>
        <dbReference type="ChEBI" id="CHEBI:32682"/>
        <dbReference type="ChEBI" id="CHEBI:33019"/>
        <dbReference type="ChEBI" id="CHEBI:78442"/>
        <dbReference type="ChEBI" id="CHEBI:78513"/>
        <dbReference type="ChEBI" id="CHEBI:456215"/>
        <dbReference type="EC" id="6.1.1.19"/>
    </reaction>
</comment>
<evidence type="ECO:0000256" key="3">
    <source>
        <dbReference type="ARBA" id="ARBA00022490"/>
    </source>
</evidence>
<evidence type="ECO:0000313" key="14">
    <source>
        <dbReference type="EMBL" id="OHA63743.1"/>
    </source>
</evidence>
<evidence type="ECO:0000256" key="7">
    <source>
        <dbReference type="ARBA" id="ARBA00022917"/>
    </source>
</evidence>
<evidence type="ECO:0000256" key="9">
    <source>
        <dbReference type="ARBA" id="ARBA00049339"/>
    </source>
</evidence>
<feature type="domain" description="Arginyl tRNA synthetase N-terminal" evidence="13">
    <location>
        <begin position="4"/>
        <end position="88"/>
    </location>
</feature>
<evidence type="ECO:0000259" key="12">
    <source>
        <dbReference type="SMART" id="SM00836"/>
    </source>
</evidence>
<dbReference type="InterPro" id="IPR035684">
    <property type="entry name" value="ArgRS_core"/>
</dbReference>
<dbReference type="InterPro" id="IPR005148">
    <property type="entry name" value="Arg-tRNA-synth_N"/>
</dbReference>
<comment type="caution">
    <text evidence="14">The sequence shown here is derived from an EMBL/GenBank/DDBJ whole genome shotgun (WGS) entry which is preliminary data.</text>
</comment>
<dbReference type="HAMAP" id="MF_00123">
    <property type="entry name" value="Arg_tRNA_synth"/>
    <property type="match status" value="1"/>
</dbReference>
<dbReference type="PRINTS" id="PR01038">
    <property type="entry name" value="TRNASYNTHARG"/>
</dbReference>
<dbReference type="Pfam" id="PF03485">
    <property type="entry name" value="Arg_tRNA_synt_N"/>
    <property type="match status" value="1"/>
</dbReference>
<feature type="short sequence motif" description="'HIGH' region" evidence="10">
    <location>
        <begin position="125"/>
        <end position="135"/>
    </location>
</feature>
<evidence type="ECO:0000256" key="10">
    <source>
        <dbReference type="HAMAP-Rule" id="MF_00123"/>
    </source>
</evidence>
<name>A0A1G2QT94_9BACT</name>
<dbReference type="SUPFAM" id="SSF47323">
    <property type="entry name" value="Anticodon-binding domain of a subclass of class I aminoacyl-tRNA synthetases"/>
    <property type="match status" value="1"/>
</dbReference>
<dbReference type="Proteomes" id="UP000178170">
    <property type="component" value="Unassembled WGS sequence"/>
</dbReference>
<evidence type="ECO:0000259" key="13">
    <source>
        <dbReference type="SMART" id="SM01016"/>
    </source>
</evidence>
<dbReference type="InterPro" id="IPR009080">
    <property type="entry name" value="tRNAsynth_Ia_anticodon-bd"/>
</dbReference>
<dbReference type="EMBL" id="MHTS01000027">
    <property type="protein sequence ID" value="OHA63743.1"/>
    <property type="molecule type" value="Genomic_DNA"/>
</dbReference>
<feature type="domain" description="DALR anticodon binding" evidence="12">
    <location>
        <begin position="457"/>
        <end position="579"/>
    </location>
</feature>
<reference evidence="14 15" key="1">
    <citation type="journal article" date="2016" name="Nat. Commun.">
        <title>Thousands of microbial genomes shed light on interconnected biogeochemical processes in an aquifer system.</title>
        <authorList>
            <person name="Anantharaman K."/>
            <person name="Brown C.T."/>
            <person name="Hug L.A."/>
            <person name="Sharon I."/>
            <person name="Castelle C.J."/>
            <person name="Probst A.J."/>
            <person name="Thomas B.C."/>
            <person name="Singh A."/>
            <person name="Wilkins M.J."/>
            <person name="Karaoz U."/>
            <person name="Brodie E.L."/>
            <person name="Williams K.H."/>
            <person name="Hubbard S.S."/>
            <person name="Banfield J.F."/>
        </authorList>
    </citation>
    <scope>NUCLEOTIDE SEQUENCE [LARGE SCALE GENOMIC DNA]</scope>
</reference>
<dbReference type="Gene3D" id="3.40.50.620">
    <property type="entry name" value="HUPs"/>
    <property type="match status" value="1"/>
</dbReference>
<dbReference type="EC" id="6.1.1.19" evidence="10"/>
<comment type="subunit">
    <text evidence="10">Monomer.</text>
</comment>
<organism evidence="14 15">
    <name type="scientific">Candidatus Wildermuthbacteria bacterium RIFCSPHIGHO2_01_FULL_48_27b</name>
    <dbReference type="NCBI Taxonomy" id="1802447"/>
    <lineage>
        <taxon>Bacteria</taxon>
        <taxon>Candidatus Wildermuthiibacteriota</taxon>
    </lineage>
</organism>
<dbReference type="Gene3D" id="3.30.1360.70">
    <property type="entry name" value="Arginyl tRNA synthetase N-terminal domain"/>
    <property type="match status" value="1"/>
</dbReference>
<dbReference type="InterPro" id="IPR008909">
    <property type="entry name" value="DALR_anticod-bd"/>
</dbReference>
<keyword evidence="3 10" id="KW-0963">Cytoplasm</keyword>
<dbReference type="NCBIfam" id="TIGR00456">
    <property type="entry name" value="argS"/>
    <property type="match status" value="1"/>
</dbReference>
<dbReference type="PANTHER" id="PTHR11956">
    <property type="entry name" value="ARGINYL-TRNA SYNTHETASE"/>
    <property type="match status" value="1"/>
</dbReference>
<dbReference type="InterPro" id="IPR014729">
    <property type="entry name" value="Rossmann-like_a/b/a_fold"/>
</dbReference>
<comment type="subcellular location">
    <subcellularLocation>
        <location evidence="1 10">Cytoplasm</location>
    </subcellularLocation>
</comment>